<evidence type="ECO:0000256" key="2">
    <source>
        <dbReference type="ARBA" id="ARBA00022598"/>
    </source>
</evidence>
<dbReference type="PANTHER" id="PTHR43767">
    <property type="entry name" value="LONG-CHAIN-FATTY-ACID--COA LIGASE"/>
    <property type="match status" value="1"/>
</dbReference>
<evidence type="ECO:0000313" key="6">
    <source>
        <dbReference type="Proteomes" id="UP000316184"/>
    </source>
</evidence>
<dbReference type="InterPro" id="IPR045851">
    <property type="entry name" value="AMP-bd_C_sf"/>
</dbReference>
<feature type="domain" description="AMP-binding enzyme C-terminal" evidence="4">
    <location>
        <begin position="465"/>
        <end position="538"/>
    </location>
</feature>
<dbReference type="EMBL" id="VIWX01000001">
    <property type="protein sequence ID" value="TWG09050.1"/>
    <property type="molecule type" value="Genomic_DNA"/>
</dbReference>
<dbReference type="PROSITE" id="PS00455">
    <property type="entry name" value="AMP_BINDING"/>
    <property type="match status" value="1"/>
</dbReference>
<dbReference type="FunFam" id="3.30.300.30:FF:000008">
    <property type="entry name" value="2,3-dihydroxybenzoate-AMP ligase"/>
    <property type="match status" value="1"/>
</dbReference>
<proteinExistence type="inferred from homology"/>
<dbReference type="Gene3D" id="3.30.300.30">
    <property type="match status" value="1"/>
</dbReference>
<feature type="domain" description="AMP-dependent synthetase/ligase" evidence="3">
    <location>
        <begin position="53"/>
        <end position="415"/>
    </location>
</feature>
<accession>A0A561VBR5</accession>
<reference evidence="5 6" key="1">
    <citation type="submission" date="2019-06" db="EMBL/GenBank/DDBJ databases">
        <title>Sequencing the genomes of 1000 actinobacteria strains.</title>
        <authorList>
            <person name="Klenk H.-P."/>
        </authorList>
    </citation>
    <scope>NUCLEOTIDE SEQUENCE [LARGE SCALE GENOMIC DNA]</scope>
    <source>
        <strain evidence="5 6">DSM 46699</strain>
    </source>
</reference>
<dbReference type="InterPro" id="IPR050237">
    <property type="entry name" value="ATP-dep_AMP-bd_enzyme"/>
</dbReference>
<protein>
    <submittedName>
        <fullName evidence="5">Fatty-acyl-CoA synthase</fullName>
    </submittedName>
</protein>
<comment type="similarity">
    <text evidence="1">Belongs to the ATP-dependent AMP-binding enzyme family.</text>
</comment>
<dbReference type="PANTHER" id="PTHR43767:SF7">
    <property type="entry name" value="MEDIUM_LONG-CHAIN-FATTY-ACID--COA LIGASE FADD8"/>
    <property type="match status" value="1"/>
</dbReference>
<evidence type="ECO:0000259" key="4">
    <source>
        <dbReference type="Pfam" id="PF13193"/>
    </source>
</evidence>
<dbReference type="NCBIfam" id="NF006182">
    <property type="entry name" value="PRK08316.1"/>
    <property type="match status" value="1"/>
</dbReference>
<dbReference type="SUPFAM" id="SSF56801">
    <property type="entry name" value="Acetyl-CoA synthetase-like"/>
    <property type="match status" value="1"/>
</dbReference>
<organism evidence="5 6">
    <name type="scientific">Saccharopolyspora dendranthemae</name>
    <dbReference type="NCBI Taxonomy" id="1181886"/>
    <lineage>
        <taxon>Bacteria</taxon>
        <taxon>Bacillati</taxon>
        <taxon>Actinomycetota</taxon>
        <taxon>Actinomycetes</taxon>
        <taxon>Pseudonocardiales</taxon>
        <taxon>Pseudonocardiaceae</taxon>
        <taxon>Saccharopolyspora</taxon>
    </lineage>
</organism>
<dbReference type="InterPro" id="IPR020845">
    <property type="entry name" value="AMP-binding_CS"/>
</dbReference>
<dbReference type="Pfam" id="PF00501">
    <property type="entry name" value="AMP-binding"/>
    <property type="match status" value="1"/>
</dbReference>
<dbReference type="InterPro" id="IPR000873">
    <property type="entry name" value="AMP-dep_synth/lig_dom"/>
</dbReference>
<name>A0A561VBR5_9PSEU</name>
<keyword evidence="2" id="KW-0436">Ligase</keyword>
<keyword evidence="6" id="KW-1185">Reference proteome</keyword>
<dbReference type="Proteomes" id="UP000316184">
    <property type="component" value="Unassembled WGS sequence"/>
</dbReference>
<dbReference type="CDD" id="cd17631">
    <property type="entry name" value="FACL_FadD13-like"/>
    <property type="match status" value="1"/>
</dbReference>
<dbReference type="GO" id="GO:0016877">
    <property type="term" value="F:ligase activity, forming carbon-sulfur bonds"/>
    <property type="evidence" value="ECO:0007669"/>
    <property type="project" value="UniProtKB-ARBA"/>
</dbReference>
<sequence>MDGSDQNRPVVTALNTAGSAPSARWFVGLMSGLTRRVGGPVVELRGSTVADVLRRSAARAGDRQALRFVDSAGQERVWTYGELDAAVSRAAGFLLASGAVKGDRVAAYGKNSDAYLIGFLACARAGLVHVPINYNLTGGELSYLLSQSGSGIALVDPALVGNVDAVRAETSLRQVIALRDEKGSLLSRSVEGEVPVLDVSVADDDLVQLLYTSGTTSLPKGAMMTHRALLHEYVSCLHALDFGENDLPLHVMPLYHSAQMHVFLLPHLMIGATNRLVEVPDPADILRRIETEKITSFFAAPTVWVALANHDDFATRDLTTLRKAYYGASIMPGPVLQRLREHLPELGFYNCFGQSEIAPLAAVLRPEEHDERPDSAGRPVLFVEAKVVDDQGEEVAPGESGEIVYRSPQLCTGYWDKPEETDEVFRGGWFHSGDLVRRDEAGYCFVVDRIKDVINTGGVLVASREVEDALYAHPAVGEVAVIAVPDPKWIERIAAVVVAKGEISEAELLEHARRTLAGFKVPKQIHFVDDLPRNSSGKLLKRVLRDELA</sequence>
<evidence type="ECO:0000259" key="3">
    <source>
        <dbReference type="Pfam" id="PF00501"/>
    </source>
</evidence>
<gene>
    <name evidence="5" type="ORF">FHU35_111682</name>
</gene>
<comment type="caution">
    <text evidence="5">The sequence shown here is derived from an EMBL/GenBank/DDBJ whole genome shotgun (WGS) entry which is preliminary data.</text>
</comment>
<dbReference type="AlphaFoldDB" id="A0A561VBR5"/>
<dbReference type="InterPro" id="IPR042099">
    <property type="entry name" value="ANL_N_sf"/>
</dbReference>
<dbReference type="InterPro" id="IPR025110">
    <property type="entry name" value="AMP-bd_C"/>
</dbReference>
<dbReference type="Gene3D" id="3.40.50.12780">
    <property type="entry name" value="N-terminal domain of ligase-like"/>
    <property type="match status" value="1"/>
</dbReference>
<evidence type="ECO:0000256" key="1">
    <source>
        <dbReference type="ARBA" id="ARBA00006432"/>
    </source>
</evidence>
<evidence type="ECO:0000313" key="5">
    <source>
        <dbReference type="EMBL" id="TWG09050.1"/>
    </source>
</evidence>
<dbReference type="Pfam" id="PF13193">
    <property type="entry name" value="AMP-binding_C"/>
    <property type="match status" value="1"/>
</dbReference>